<reference evidence="1" key="1">
    <citation type="submission" date="2022-03" db="EMBL/GenBank/DDBJ databases">
        <authorList>
            <person name="Tunstrom K."/>
        </authorList>
    </citation>
    <scope>NUCLEOTIDE SEQUENCE</scope>
</reference>
<dbReference type="PANTHER" id="PTHR37162">
    <property type="entry name" value="HAT FAMILY DIMERISATION DOMAINCONTAINING PROTEIN-RELATED"/>
    <property type="match status" value="1"/>
</dbReference>
<dbReference type="EMBL" id="CAKOGL010000005">
    <property type="protein sequence ID" value="CAH2086793.1"/>
    <property type="molecule type" value="Genomic_DNA"/>
</dbReference>
<dbReference type="AlphaFoldDB" id="A0AAU9TL57"/>
<proteinExistence type="predicted"/>
<dbReference type="PANTHER" id="PTHR37162:SF6">
    <property type="entry name" value="BED-TYPE DOMAIN-CONTAINING PROTEIN"/>
    <property type="match status" value="1"/>
</dbReference>
<keyword evidence="2" id="KW-1185">Reference proteome</keyword>
<accession>A0AAU9TL57</accession>
<gene>
    <name evidence="1" type="ORF">EEDITHA_LOCUS3124</name>
</gene>
<evidence type="ECO:0000313" key="1">
    <source>
        <dbReference type="EMBL" id="CAH2086793.1"/>
    </source>
</evidence>
<protein>
    <submittedName>
        <fullName evidence="1">Uncharacterized protein</fullName>
    </submittedName>
</protein>
<evidence type="ECO:0000313" key="2">
    <source>
        <dbReference type="Proteomes" id="UP001153954"/>
    </source>
</evidence>
<comment type="caution">
    <text evidence="1">The sequence shown here is derived from an EMBL/GenBank/DDBJ whole genome shotgun (WGS) entry which is preliminary data.</text>
</comment>
<name>A0AAU9TL57_EUPED</name>
<dbReference type="Proteomes" id="UP001153954">
    <property type="component" value="Unassembled WGS sequence"/>
</dbReference>
<organism evidence="1 2">
    <name type="scientific">Euphydryas editha</name>
    <name type="common">Edith's checkerspot</name>
    <dbReference type="NCBI Taxonomy" id="104508"/>
    <lineage>
        <taxon>Eukaryota</taxon>
        <taxon>Metazoa</taxon>
        <taxon>Ecdysozoa</taxon>
        <taxon>Arthropoda</taxon>
        <taxon>Hexapoda</taxon>
        <taxon>Insecta</taxon>
        <taxon>Pterygota</taxon>
        <taxon>Neoptera</taxon>
        <taxon>Endopterygota</taxon>
        <taxon>Lepidoptera</taxon>
        <taxon>Glossata</taxon>
        <taxon>Ditrysia</taxon>
        <taxon>Papilionoidea</taxon>
        <taxon>Nymphalidae</taxon>
        <taxon>Nymphalinae</taxon>
        <taxon>Euphydryas</taxon>
    </lineage>
</organism>
<sequence>MSISEPLSKSITNVTPAKKANKSYDLSWENKYSWLGQVKGHLEKAFCVICNKDFSCARGVTAVIQHESSKSHKTIFANRKSNPLSKFLKKEDNLQQLTVEELVSAYHAVKHSLSYNSMDCLHDLLKYICSDSKIARSFSCDRSKVETIMSNILAKNLLKIF</sequence>